<dbReference type="GO" id="GO:0005737">
    <property type="term" value="C:cytoplasm"/>
    <property type="evidence" value="ECO:0007669"/>
    <property type="project" value="TreeGrafter"/>
</dbReference>
<evidence type="ECO:0000256" key="4">
    <source>
        <dbReference type="ARBA" id="ARBA00022614"/>
    </source>
</evidence>
<keyword evidence="9 12" id="KW-0067">ATP-binding</keyword>
<dbReference type="SUPFAM" id="SSF50978">
    <property type="entry name" value="WD40 repeat-like"/>
    <property type="match status" value="1"/>
</dbReference>
<feature type="domain" description="Protein kinase" evidence="14">
    <location>
        <begin position="412"/>
        <end position="712"/>
    </location>
</feature>
<dbReference type="EC" id="2.7.11.1" evidence="2"/>
<evidence type="ECO:0000256" key="1">
    <source>
        <dbReference type="ARBA" id="ARBA00008171"/>
    </source>
</evidence>
<dbReference type="InterPro" id="IPR036322">
    <property type="entry name" value="WD40_repeat_dom_sf"/>
</dbReference>
<dbReference type="InterPro" id="IPR017441">
    <property type="entry name" value="Protein_kinase_ATP_BS"/>
</dbReference>
<dbReference type="InterPro" id="IPR050167">
    <property type="entry name" value="Ser_Thr_protein_kinase"/>
</dbReference>
<sequence>MAQMYPGQFHPMVTVKVPLRSRGWAVRNKKISVSPKSLLYRDHSAQRGFEMNMPSASSSPARNAQPFEELHYQIKSQPSEKSMTRLLLMSYFPSGFWSRLISRILADDTIIDIIRSIFMPPKEVSQDPDLVRLLDLKAEWVLWQTGLQLKYGDITLFRMKEVLHNSAAHYRQLRFRLKQEGSWVDVDMQNSSILEIYFPVYSLVIKPVINENSDLSQLKIKEEVVIEPTTECTSQLLATTVDHIDILLEDWYPTLGTRFVHTSEGKFLITRLIPCPQCLKLNEEQNTNEFSFPNPQLLEAMGQAHEQGFNDRHRIRKSQESYTSECDSGVGPESTGSSRIPSAEGHPGLQAAEEGVEKPVYYSWMVEECILAAYQDKAVSCPIHGTCPLSAIAPDTMFMDLGERYVIRPENIKKGKLLGRGAFGFVFKGTCKVRGSNTMMDVAMKMLQPVQPGPNARQSAVIAFKAAQGKWDRDPLQYACKAYCTARQELNILLSLRHPNIVPFVGVCTSPLALVLDLAPQGALDLVLRHYRRSGAKVGPYTLQAIILQVAKAIEYLHRQHIIYRDLKSENVLVWEMPPPFVDHPDHPVHIKVADYGISRLTLPSGTKGFGGTEGFMAPEIMRYNGEEEYTEKVDCFSFGMFIYELLTLHQPFEGHESVKECILEGGRPPLTYRETLYPSYFLDLMVICWSQQPKDRPSASQIVSIASAPEFTHLCDVVSLKHQAAVVASTSAALTHITDDGLSGSEMWLMCANSRIDLLLAAERGWLQYHTMTLSIRATAACTVGDSVWIGDYVGKIHAYSANDGRRLFFYTLENEPNTQVESLLYIPNLKRVACALSNGRLFLVNSEARPMTPTAAEGTFVMTELSSTSVINCMCAVISEETSTCELWCGESDGQISVYIIKDHVVMGHDILNHYHPMIEKVDVMNLISLGTNVWSYVRPGCIVYQWDSKSKTIINKLDCSKLVPCSESLKSIAIEEHLSPTNCQVTSLVALNNELYIGTTWGCIIIAERATLRPITIFRPYEEEVRAIVPLMMGKSTSDVHENAPLIATIGRGYRNLLSRYTDVPMVVGTPLPSPVMGASSLATRSNMFVLLWKAEHWSAV</sequence>
<keyword evidence="16" id="KW-1185">Reference proteome</keyword>
<keyword evidence="7 12" id="KW-0547">Nucleotide-binding</keyword>
<keyword evidence="3" id="KW-0723">Serine/threonine-protein kinase</keyword>
<dbReference type="EMBL" id="CAKOFQ010008134">
    <property type="protein sequence ID" value="CAH2012003.1"/>
    <property type="molecule type" value="Genomic_DNA"/>
</dbReference>
<evidence type="ECO:0000256" key="11">
    <source>
        <dbReference type="ARBA" id="ARBA00048679"/>
    </source>
</evidence>
<proteinExistence type="inferred from homology"/>
<dbReference type="GO" id="GO:0005524">
    <property type="term" value="F:ATP binding"/>
    <property type="evidence" value="ECO:0007669"/>
    <property type="project" value="UniProtKB-UniRule"/>
</dbReference>
<organism evidence="15 16">
    <name type="scientific">Acanthoscelides obtectus</name>
    <name type="common">Bean weevil</name>
    <name type="synonym">Bruchus obtectus</name>
    <dbReference type="NCBI Taxonomy" id="200917"/>
    <lineage>
        <taxon>Eukaryota</taxon>
        <taxon>Metazoa</taxon>
        <taxon>Ecdysozoa</taxon>
        <taxon>Arthropoda</taxon>
        <taxon>Hexapoda</taxon>
        <taxon>Insecta</taxon>
        <taxon>Pterygota</taxon>
        <taxon>Neoptera</taxon>
        <taxon>Endopterygota</taxon>
        <taxon>Coleoptera</taxon>
        <taxon>Polyphaga</taxon>
        <taxon>Cucujiformia</taxon>
        <taxon>Chrysomeloidea</taxon>
        <taxon>Chrysomelidae</taxon>
        <taxon>Bruchinae</taxon>
        <taxon>Bruchini</taxon>
        <taxon>Acanthoscelides</taxon>
    </lineage>
</organism>
<accession>A0A9P0Q6I2</accession>
<feature type="region of interest" description="Disordered" evidence="13">
    <location>
        <begin position="320"/>
        <end position="350"/>
    </location>
</feature>
<dbReference type="PANTHER" id="PTHR23257">
    <property type="entry name" value="SERINE-THREONINE PROTEIN KINASE"/>
    <property type="match status" value="1"/>
</dbReference>
<evidence type="ECO:0000256" key="3">
    <source>
        <dbReference type="ARBA" id="ARBA00022527"/>
    </source>
</evidence>
<evidence type="ECO:0000256" key="6">
    <source>
        <dbReference type="ARBA" id="ARBA00022737"/>
    </source>
</evidence>
<dbReference type="InterPro" id="IPR000719">
    <property type="entry name" value="Prot_kinase_dom"/>
</dbReference>
<evidence type="ECO:0000313" key="15">
    <source>
        <dbReference type="EMBL" id="CAH2012003.1"/>
    </source>
</evidence>
<feature type="binding site" evidence="12">
    <location>
        <position position="445"/>
    </location>
    <ligand>
        <name>ATP</name>
        <dbReference type="ChEBI" id="CHEBI:30616"/>
    </ligand>
</feature>
<dbReference type="Pfam" id="PF23748">
    <property type="entry name" value="Beta-prop_LRRK2"/>
    <property type="match status" value="1"/>
</dbReference>
<dbReference type="OrthoDB" id="10252328at2759"/>
<dbReference type="PANTHER" id="PTHR23257:SF958">
    <property type="entry name" value="SERINE_THREONINE-PROTEIN KINASE WNK4"/>
    <property type="match status" value="1"/>
</dbReference>
<dbReference type="SMART" id="SM00220">
    <property type="entry name" value="S_TKc"/>
    <property type="match status" value="1"/>
</dbReference>
<dbReference type="GO" id="GO:0004674">
    <property type="term" value="F:protein serine/threonine kinase activity"/>
    <property type="evidence" value="ECO:0007669"/>
    <property type="project" value="UniProtKB-KW"/>
</dbReference>
<dbReference type="SUPFAM" id="SSF56112">
    <property type="entry name" value="Protein kinase-like (PK-like)"/>
    <property type="match status" value="1"/>
</dbReference>
<evidence type="ECO:0000256" key="7">
    <source>
        <dbReference type="ARBA" id="ARBA00022741"/>
    </source>
</evidence>
<keyword evidence="5" id="KW-0808">Transferase</keyword>
<evidence type="ECO:0000256" key="10">
    <source>
        <dbReference type="ARBA" id="ARBA00047899"/>
    </source>
</evidence>
<dbReference type="Gene3D" id="1.10.510.10">
    <property type="entry name" value="Transferase(Phosphotransferase) domain 1"/>
    <property type="match status" value="1"/>
</dbReference>
<evidence type="ECO:0000256" key="2">
    <source>
        <dbReference type="ARBA" id="ARBA00012513"/>
    </source>
</evidence>
<dbReference type="FunFam" id="3.30.200.20:FF:000803">
    <property type="entry name" value="Probable serine/threonine-protein kinase roco4"/>
    <property type="match status" value="1"/>
</dbReference>
<evidence type="ECO:0000259" key="14">
    <source>
        <dbReference type="PROSITE" id="PS50011"/>
    </source>
</evidence>
<keyword evidence="8" id="KW-0418">Kinase</keyword>
<evidence type="ECO:0000256" key="8">
    <source>
        <dbReference type="ARBA" id="ARBA00022777"/>
    </source>
</evidence>
<comment type="catalytic activity">
    <reaction evidence="11">
        <text>L-seryl-[protein] + ATP = O-phospho-L-seryl-[protein] + ADP + H(+)</text>
        <dbReference type="Rhea" id="RHEA:17989"/>
        <dbReference type="Rhea" id="RHEA-COMP:9863"/>
        <dbReference type="Rhea" id="RHEA-COMP:11604"/>
        <dbReference type="ChEBI" id="CHEBI:15378"/>
        <dbReference type="ChEBI" id="CHEBI:29999"/>
        <dbReference type="ChEBI" id="CHEBI:30616"/>
        <dbReference type="ChEBI" id="CHEBI:83421"/>
        <dbReference type="ChEBI" id="CHEBI:456216"/>
        <dbReference type="EC" id="2.7.11.1"/>
    </reaction>
</comment>
<protein>
    <recommendedName>
        <fullName evidence="2">non-specific serine/threonine protein kinase</fullName>
        <ecNumber evidence="2">2.7.11.1</ecNumber>
    </recommendedName>
</protein>
<dbReference type="PROSITE" id="PS00108">
    <property type="entry name" value="PROTEIN_KINASE_ST"/>
    <property type="match status" value="1"/>
</dbReference>
<gene>
    <name evidence="15" type="ORF">ACAOBT_LOCUS32555</name>
</gene>
<keyword evidence="6" id="KW-0677">Repeat</keyword>
<dbReference type="PROSITE" id="PS00107">
    <property type="entry name" value="PROTEIN_KINASE_ATP"/>
    <property type="match status" value="1"/>
</dbReference>
<dbReference type="FunFam" id="1.10.510.10:FF:000749">
    <property type="entry name" value="Leucine-rich repeat kinase, isoform C"/>
    <property type="match status" value="1"/>
</dbReference>
<dbReference type="AlphaFoldDB" id="A0A9P0Q6I2"/>
<evidence type="ECO:0000256" key="13">
    <source>
        <dbReference type="SAM" id="MobiDB-lite"/>
    </source>
</evidence>
<dbReference type="Proteomes" id="UP001152888">
    <property type="component" value="Unassembled WGS sequence"/>
</dbReference>
<dbReference type="GO" id="GO:0007165">
    <property type="term" value="P:signal transduction"/>
    <property type="evidence" value="ECO:0007669"/>
    <property type="project" value="TreeGrafter"/>
</dbReference>
<comment type="similarity">
    <text evidence="1">Belongs to the protein kinase superfamily. TKL Ser/Thr protein kinase family. ROCO subfamily.</text>
</comment>
<dbReference type="InterPro" id="IPR056602">
    <property type="entry name" value="Beta-prop_LRRK2"/>
</dbReference>
<reference evidence="15" key="1">
    <citation type="submission" date="2022-03" db="EMBL/GenBank/DDBJ databases">
        <authorList>
            <person name="Sayadi A."/>
        </authorList>
    </citation>
    <scope>NUCLEOTIDE SEQUENCE</scope>
</reference>
<keyword evidence="4" id="KW-0433">Leucine-rich repeat</keyword>
<dbReference type="Pfam" id="PF00069">
    <property type="entry name" value="Pkinase"/>
    <property type="match status" value="1"/>
</dbReference>
<evidence type="ECO:0000313" key="16">
    <source>
        <dbReference type="Proteomes" id="UP001152888"/>
    </source>
</evidence>
<dbReference type="PROSITE" id="PS50011">
    <property type="entry name" value="PROTEIN_KINASE_DOM"/>
    <property type="match status" value="1"/>
</dbReference>
<evidence type="ECO:0000256" key="5">
    <source>
        <dbReference type="ARBA" id="ARBA00022679"/>
    </source>
</evidence>
<evidence type="ECO:0000256" key="12">
    <source>
        <dbReference type="PROSITE-ProRule" id="PRU10141"/>
    </source>
</evidence>
<evidence type="ECO:0000256" key="9">
    <source>
        <dbReference type="ARBA" id="ARBA00022840"/>
    </source>
</evidence>
<comment type="catalytic activity">
    <reaction evidence="10">
        <text>L-threonyl-[protein] + ATP = O-phospho-L-threonyl-[protein] + ADP + H(+)</text>
        <dbReference type="Rhea" id="RHEA:46608"/>
        <dbReference type="Rhea" id="RHEA-COMP:11060"/>
        <dbReference type="Rhea" id="RHEA-COMP:11605"/>
        <dbReference type="ChEBI" id="CHEBI:15378"/>
        <dbReference type="ChEBI" id="CHEBI:30013"/>
        <dbReference type="ChEBI" id="CHEBI:30616"/>
        <dbReference type="ChEBI" id="CHEBI:61977"/>
        <dbReference type="ChEBI" id="CHEBI:456216"/>
        <dbReference type="EC" id="2.7.11.1"/>
    </reaction>
</comment>
<name>A0A9P0Q6I2_ACAOB</name>
<comment type="caution">
    <text evidence="15">The sequence shown here is derived from an EMBL/GenBank/DDBJ whole genome shotgun (WGS) entry which is preliminary data.</text>
</comment>
<dbReference type="InterPro" id="IPR011009">
    <property type="entry name" value="Kinase-like_dom_sf"/>
</dbReference>
<dbReference type="InterPro" id="IPR008271">
    <property type="entry name" value="Ser/Thr_kinase_AS"/>
</dbReference>